<organism evidence="2 3">
    <name type="scientific">Zunongwangia mangrovi</name>
    <dbReference type="NCBI Taxonomy" id="1334022"/>
    <lineage>
        <taxon>Bacteria</taxon>
        <taxon>Pseudomonadati</taxon>
        <taxon>Bacteroidota</taxon>
        <taxon>Flavobacteriia</taxon>
        <taxon>Flavobacteriales</taxon>
        <taxon>Flavobacteriaceae</taxon>
        <taxon>Zunongwangia</taxon>
    </lineage>
</organism>
<dbReference type="EMBL" id="FOKV01000001">
    <property type="protein sequence ID" value="SFB78919.1"/>
    <property type="molecule type" value="Genomic_DNA"/>
</dbReference>
<dbReference type="InterPro" id="IPR008969">
    <property type="entry name" value="CarboxyPept-like_regulatory"/>
</dbReference>
<evidence type="ECO:0000313" key="2">
    <source>
        <dbReference type="EMBL" id="SFB78919.1"/>
    </source>
</evidence>
<dbReference type="AlphaFoldDB" id="A0A1I1DV47"/>
<sequence>MIKIFRLSYCFIILSFMLGKVHAQTYTGTVKDSANAPLHGANLIAIPDSDDLNMAFSISDEKGRYRLNLEKDSSYVIEISYLGYQKIIDSIIASRDIQKDYIMQASNESLEEVLIKKKMAVVVKEDTTIYRTDVFKTGEERKLREVLNKLPGVEVDREGTITVIGKKVDKLMVDGKTFFTGDSKLAVENIPADAVDEVEVLDNYSEIPFLKGLEDSDKMAMNIKLSEGKKKFAFGDIEVGGGVEDRYSLHPTLFYYSPKTSVNVIGDFNNTGQKSFSMQDYINFEGGYLSLMDRPNANNIYNDDFAQFLRNEDFTYNKNEFGAFNIAQEITSDLDLNAYSIISNNKLETLEEYNITYIDEERGLDEFRETRQNNDLFFTLNKLQLRYRPNPDEDLTYDAYVKTSSATANGILNSFTPVDSTFINTMANPDGIDFTQHLNYSKQFSFEHTSTLNVDYKYSKNENDKDWLFNEPIFNTIIPFVEEDSLHLFQQVNTTLNQASLDLKHYWVLNNTNHIYPALGISFSDQLFSTLDEQQLDSGEINGFTEADFNNDVHYRLVDQYVGFQYKTMFGDLILKPGLFYHYYLWQVTQFADEITNETKPVLLPEFESEYKLGGSEKIRLNYSMRSSFANASSYANRYRLSSFNRIYRGNEDLENQLYHRLSLSYYKFSLFKGINYNFFFNYSNRVRSILNATILEGINQISSPIYTDLPNETYSLRGSFTKRISDFRFTVDGDAALSSYSRIVNENIIDYDSENYGYSLRIRTTFDDLPNLDVGYEHDFSAFGSDNFQNRFVQFQPFARLEYDFLDGFILKADYEYNYYKNQENDQVNRFQIGNASLFYNKLDSAWSFEVEVNNMLDANFRRENSFSEFIVTDSRVYLQPRTVLLKIAYKL</sequence>
<name>A0A1I1DV47_9FLAO</name>
<accession>A0A1I1DV47</accession>
<proteinExistence type="predicted"/>
<reference evidence="3" key="1">
    <citation type="submission" date="2016-10" db="EMBL/GenBank/DDBJ databases">
        <authorList>
            <person name="Varghese N."/>
            <person name="Submissions S."/>
        </authorList>
    </citation>
    <scope>NUCLEOTIDE SEQUENCE [LARGE SCALE GENOMIC DNA]</scope>
    <source>
        <strain evidence="3">DSM 24499</strain>
    </source>
</reference>
<dbReference type="STRING" id="1334022.SAMN04487907_101647"/>
<feature type="signal peptide" evidence="1">
    <location>
        <begin position="1"/>
        <end position="23"/>
    </location>
</feature>
<feature type="chain" id="PRO_5011663858" evidence="1">
    <location>
        <begin position="24"/>
        <end position="893"/>
    </location>
</feature>
<evidence type="ECO:0000256" key="1">
    <source>
        <dbReference type="SAM" id="SignalP"/>
    </source>
</evidence>
<dbReference type="Proteomes" id="UP000199438">
    <property type="component" value="Unassembled WGS sequence"/>
</dbReference>
<gene>
    <name evidence="2" type="ORF">SAMN04487907_101647</name>
</gene>
<dbReference type="Pfam" id="PF13715">
    <property type="entry name" value="CarbopepD_reg_2"/>
    <property type="match status" value="1"/>
</dbReference>
<keyword evidence="1" id="KW-0732">Signal</keyword>
<evidence type="ECO:0000313" key="3">
    <source>
        <dbReference type="Proteomes" id="UP000199438"/>
    </source>
</evidence>
<keyword evidence="3" id="KW-1185">Reference proteome</keyword>
<dbReference type="SUPFAM" id="SSF56935">
    <property type="entry name" value="Porins"/>
    <property type="match status" value="1"/>
</dbReference>
<dbReference type="SUPFAM" id="SSF49464">
    <property type="entry name" value="Carboxypeptidase regulatory domain-like"/>
    <property type="match status" value="1"/>
</dbReference>
<protein>
    <submittedName>
        <fullName evidence="2">CarboxypepD_reg-like domain-containing protein</fullName>
    </submittedName>
</protein>